<feature type="binding site" evidence="11">
    <location>
        <position position="214"/>
    </location>
    <ligand>
        <name>Zn(2+)</name>
        <dbReference type="ChEBI" id="CHEBI:29105"/>
    </ligand>
</feature>
<evidence type="ECO:0000313" key="13">
    <source>
        <dbReference type="Proteomes" id="UP000006844"/>
    </source>
</evidence>
<dbReference type="GO" id="GO:0008616">
    <property type="term" value="P:tRNA queuosine(34) biosynthetic process"/>
    <property type="evidence" value="ECO:0007669"/>
    <property type="project" value="UniProtKB-UniRule"/>
</dbReference>
<organism evidence="12 13">
    <name type="scientific">Terriglobus saanensis (strain ATCC BAA-1853 / DSM 23119 / SP1PR4)</name>
    <dbReference type="NCBI Taxonomy" id="401053"/>
    <lineage>
        <taxon>Bacteria</taxon>
        <taxon>Pseudomonadati</taxon>
        <taxon>Acidobacteriota</taxon>
        <taxon>Terriglobia</taxon>
        <taxon>Terriglobales</taxon>
        <taxon>Acidobacteriaceae</taxon>
        <taxon>Terriglobus</taxon>
    </lineage>
</organism>
<dbReference type="EC" id="6.3.4.20" evidence="9 11"/>
<protein>
    <recommendedName>
        <fullName evidence="9 11">7-cyano-7-deazaguanine synthase</fullName>
        <ecNumber evidence="9 11">6.3.4.20</ecNumber>
    </recommendedName>
    <alternativeName>
        <fullName evidence="11">7-cyano-7-carbaguanine synthase</fullName>
    </alternativeName>
    <alternativeName>
        <fullName evidence="11">PreQ(0) synthase</fullName>
    </alternativeName>
    <alternativeName>
        <fullName evidence="11">Queuosine biosynthesis protein QueC</fullName>
    </alternativeName>
</protein>
<evidence type="ECO:0000256" key="8">
    <source>
        <dbReference type="ARBA" id="ARBA00037993"/>
    </source>
</evidence>
<dbReference type="PIRSF" id="PIRSF006293">
    <property type="entry name" value="ExsB"/>
    <property type="match status" value="1"/>
</dbReference>
<sequence length="236" mass="25547">MTATTSSPTEDSVRERAVICLSGGMDSTVCATLASRDFDVYALHFSYGQRTEARELASARAVAEYIGAKEFLPLRMDLFRQIGGSALTDTSIAVPNAPEDEATIGHEVPVTYVPFRNAHFLSAAVSWAEVLGAPTVSIGAVEQDSSGYPDCRPAYYDAFNALIQQGTKEGNIRVITPLIHLKKAEIVRLGVELHAPLHVSWSCYSGEEKACGVCESCSLRLRAFKEAGEKDPIPYV</sequence>
<dbReference type="AlphaFoldDB" id="E8UYV5"/>
<dbReference type="eggNOG" id="COG0603">
    <property type="taxonomic scope" value="Bacteria"/>
</dbReference>
<keyword evidence="4 11" id="KW-0547">Nucleotide-binding</keyword>
<keyword evidence="2 11" id="KW-0436">Ligase</keyword>
<dbReference type="InterPro" id="IPR014729">
    <property type="entry name" value="Rossmann-like_a/b/a_fold"/>
</dbReference>
<dbReference type="Proteomes" id="UP000006844">
    <property type="component" value="Chromosome"/>
</dbReference>
<evidence type="ECO:0000256" key="11">
    <source>
        <dbReference type="HAMAP-Rule" id="MF_01633"/>
    </source>
</evidence>
<dbReference type="KEGG" id="tsa:AciPR4_3568"/>
<dbReference type="InterPro" id="IPR018317">
    <property type="entry name" value="QueC"/>
</dbReference>
<evidence type="ECO:0000256" key="1">
    <source>
        <dbReference type="ARBA" id="ARBA00005061"/>
    </source>
</evidence>
<keyword evidence="3 11" id="KW-0479">Metal-binding</keyword>
<dbReference type="NCBIfam" id="TIGR00364">
    <property type="entry name" value="7-cyano-7-deazaguanine synthase QueC"/>
    <property type="match status" value="1"/>
</dbReference>
<comment type="catalytic activity">
    <reaction evidence="10 11">
        <text>7-carboxy-7-carbaguanine + NH4(+) + 2 ATP = 7-cyano-7-carbaguanine + 2 AMP + 2 diphosphate + 2 H(+)</text>
        <dbReference type="Rhea" id="RHEA:27982"/>
        <dbReference type="ChEBI" id="CHEBI:15378"/>
        <dbReference type="ChEBI" id="CHEBI:28938"/>
        <dbReference type="ChEBI" id="CHEBI:30616"/>
        <dbReference type="ChEBI" id="CHEBI:33019"/>
        <dbReference type="ChEBI" id="CHEBI:45075"/>
        <dbReference type="ChEBI" id="CHEBI:61036"/>
        <dbReference type="ChEBI" id="CHEBI:456215"/>
        <dbReference type="EC" id="6.3.4.20"/>
    </reaction>
</comment>
<dbReference type="RefSeq" id="WP_013570051.1">
    <property type="nucleotide sequence ID" value="NC_014963.1"/>
</dbReference>
<dbReference type="OrthoDB" id="9789567at2"/>
<evidence type="ECO:0000256" key="4">
    <source>
        <dbReference type="ARBA" id="ARBA00022741"/>
    </source>
</evidence>
<dbReference type="Gene3D" id="3.40.50.620">
    <property type="entry name" value="HUPs"/>
    <property type="match status" value="1"/>
</dbReference>
<dbReference type="PANTHER" id="PTHR42914:SF1">
    <property type="entry name" value="7-CYANO-7-DEAZAGUANINE SYNTHASE"/>
    <property type="match status" value="1"/>
</dbReference>
<feature type="binding site" evidence="11">
    <location>
        <position position="211"/>
    </location>
    <ligand>
        <name>Zn(2+)</name>
        <dbReference type="ChEBI" id="CHEBI:29105"/>
    </ligand>
</feature>
<keyword evidence="7 11" id="KW-0067">ATP-binding</keyword>
<comment type="similarity">
    <text evidence="8 11">Belongs to the QueC family.</text>
</comment>
<evidence type="ECO:0000256" key="6">
    <source>
        <dbReference type="ARBA" id="ARBA00022833"/>
    </source>
</evidence>
<name>E8UYV5_TERSS</name>
<dbReference type="HAMAP" id="MF_01633">
    <property type="entry name" value="QueC"/>
    <property type="match status" value="1"/>
</dbReference>
<evidence type="ECO:0000256" key="3">
    <source>
        <dbReference type="ARBA" id="ARBA00022723"/>
    </source>
</evidence>
<dbReference type="EMBL" id="CP002467">
    <property type="protein sequence ID" value="ADV84321.1"/>
    <property type="molecule type" value="Genomic_DNA"/>
</dbReference>
<comment type="pathway">
    <text evidence="1 11">Purine metabolism; 7-cyano-7-deazaguanine biosynthesis.</text>
</comment>
<dbReference type="STRING" id="401053.AciPR4_3568"/>
<dbReference type="HOGENOM" id="CLU_081854_1_0_0"/>
<keyword evidence="6 11" id="KW-0862">Zinc</keyword>
<dbReference type="GO" id="GO:0005524">
    <property type="term" value="F:ATP binding"/>
    <property type="evidence" value="ECO:0007669"/>
    <property type="project" value="UniProtKB-UniRule"/>
</dbReference>
<evidence type="ECO:0000313" key="12">
    <source>
        <dbReference type="EMBL" id="ADV84321.1"/>
    </source>
</evidence>
<reference evidence="12 13" key="1">
    <citation type="journal article" date="2012" name="Stand. Genomic Sci.">
        <title>Complete genome sequence of Terriglobus saanensis type strain SP1PR4(T), an Acidobacteria from tundra soil.</title>
        <authorList>
            <person name="Rawat S.R."/>
            <person name="Mannisto M.K."/>
            <person name="Starovoytov V."/>
            <person name="Goodwin L."/>
            <person name="Nolan M."/>
            <person name="Hauser L."/>
            <person name="Land M."/>
            <person name="Davenport K.W."/>
            <person name="Woyke T."/>
            <person name="Haggblom M.M."/>
        </authorList>
    </citation>
    <scope>NUCLEOTIDE SEQUENCE</scope>
    <source>
        <strain evidence="13">ATCC BAA-1853 / DSM 23119 / SP1PR4</strain>
    </source>
</reference>
<dbReference type="GO" id="GO:0008270">
    <property type="term" value="F:zinc ion binding"/>
    <property type="evidence" value="ECO:0007669"/>
    <property type="project" value="UniProtKB-UniRule"/>
</dbReference>
<accession>E8UYV5</accession>
<dbReference type="Pfam" id="PF06508">
    <property type="entry name" value="QueC"/>
    <property type="match status" value="1"/>
</dbReference>
<comment type="cofactor">
    <cofactor evidence="11">
        <name>Zn(2+)</name>
        <dbReference type="ChEBI" id="CHEBI:29105"/>
    </cofactor>
    <text evidence="11">Binds 1 zinc ion per subunit.</text>
</comment>
<feature type="binding site" evidence="11">
    <location>
        <begin position="21"/>
        <end position="31"/>
    </location>
    <ligand>
        <name>ATP</name>
        <dbReference type="ChEBI" id="CHEBI:30616"/>
    </ligand>
</feature>
<dbReference type="CDD" id="cd01995">
    <property type="entry name" value="QueC-like"/>
    <property type="match status" value="1"/>
</dbReference>
<keyword evidence="13" id="KW-1185">Reference proteome</keyword>
<dbReference type="PANTHER" id="PTHR42914">
    <property type="entry name" value="7-CYANO-7-DEAZAGUANINE SYNTHASE"/>
    <property type="match status" value="1"/>
</dbReference>
<evidence type="ECO:0000256" key="5">
    <source>
        <dbReference type="ARBA" id="ARBA00022785"/>
    </source>
</evidence>
<gene>
    <name evidence="11" type="primary">queC</name>
    <name evidence="12" type="ordered locus">AciPR4_3568</name>
</gene>
<comment type="function">
    <text evidence="11">Catalyzes the ATP-dependent conversion of 7-carboxy-7-deazaguanine (CDG) to 7-cyano-7-deazaguanine (preQ(0)).</text>
</comment>
<dbReference type="SUPFAM" id="SSF52402">
    <property type="entry name" value="Adenine nucleotide alpha hydrolases-like"/>
    <property type="match status" value="1"/>
</dbReference>
<evidence type="ECO:0000256" key="10">
    <source>
        <dbReference type="ARBA" id="ARBA00047890"/>
    </source>
</evidence>
<evidence type="ECO:0000256" key="9">
    <source>
        <dbReference type="ARBA" id="ARBA00039149"/>
    </source>
</evidence>
<proteinExistence type="inferred from homology"/>
<feature type="binding site" evidence="11">
    <location>
        <position position="217"/>
    </location>
    <ligand>
        <name>Zn(2+)</name>
        <dbReference type="ChEBI" id="CHEBI:29105"/>
    </ligand>
</feature>
<keyword evidence="5 11" id="KW-0671">Queuosine biosynthesis</keyword>
<feature type="binding site" evidence="11">
    <location>
        <position position="203"/>
    </location>
    <ligand>
        <name>Zn(2+)</name>
        <dbReference type="ChEBI" id="CHEBI:29105"/>
    </ligand>
</feature>
<dbReference type="GO" id="GO:0016879">
    <property type="term" value="F:ligase activity, forming carbon-nitrogen bonds"/>
    <property type="evidence" value="ECO:0007669"/>
    <property type="project" value="UniProtKB-UniRule"/>
</dbReference>
<evidence type="ECO:0000256" key="2">
    <source>
        <dbReference type="ARBA" id="ARBA00022598"/>
    </source>
</evidence>
<evidence type="ECO:0000256" key="7">
    <source>
        <dbReference type="ARBA" id="ARBA00022840"/>
    </source>
</evidence>
<dbReference type="UniPathway" id="UPA00391"/>